<reference evidence="6" key="1">
    <citation type="submission" date="2014-05" db="EMBL/GenBank/DDBJ databases">
        <authorList>
            <person name="Urmite Genomes"/>
        </authorList>
    </citation>
    <scope>NUCLEOTIDE SEQUENCE</scope>
    <source>
        <strain evidence="6">DSM 44074</strain>
    </source>
</reference>
<gene>
    <name evidence="6" type="ORF">BN1047_00435</name>
</gene>
<reference evidence="6" key="2">
    <citation type="submission" date="2015-09" db="EMBL/GenBank/DDBJ databases">
        <title>Draft genome sequence of Mycobacterium neoaurum DSM 44074.</title>
        <authorList>
            <person name="Croce O."/>
            <person name="Robert C."/>
            <person name="Raoult D."/>
            <person name="Drancourt M."/>
        </authorList>
    </citation>
    <scope>NUCLEOTIDE SEQUENCE</scope>
    <source>
        <strain evidence="6">DSM 44074</strain>
    </source>
</reference>
<dbReference type="InterPro" id="IPR027417">
    <property type="entry name" value="P-loop_NTPase"/>
</dbReference>
<dbReference type="PROSITE" id="PS00211">
    <property type="entry name" value="ABC_TRANSPORTER_1"/>
    <property type="match status" value="1"/>
</dbReference>
<protein>
    <submittedName>
        <fullName evidence="6">Ribose transport ATP-binding protein RbsA</fullName>
    </submittedName>
</protein>
<name>A0AAV2WEM8_MYCNE</name>
<feature type="domain" description="ABC transporter" evidence="5">
    <location>
        <begin position="261"/>
        <end position="499"/>
    </location>
</feature>
<dbReference type="InterPro" id="IPR017871">
    <property type="entry name" value="ABC_transporter-like_CS"/>
</dbReference>
<keyword evidence="4 6" id="KW-0067">ATP-binding</keyword>
<evidence type="ECO:0000256" key="2">
    <source>
        <dbReference type="ARBA" id="ARBA00022737"/>
    </source>
</evidence>
<dbReference type="SUPFAM" id="SSF52540">
    <property type="entry name" value="P-loop containing nucleoside triphosphate hydrolases"/>
    <property type="match status" value="2"/>
</dbReference>
<dbReference type="InterPro" id="IPR003593">
    <property type="entry name" value="AAA+_ATPase"/>
</dbReference>
<dbReference type="EMBL" id="LK021337">
    <property type="protein sequence ID" value="CDQ42580.1"/>
    <property type="molecule type" value="Genomic_DNA"/>
</dbReference>
<dbReference type="AlphaFoldDB" id="A0AAV2WEM8"/>
<dbReference type="Proteomes" id="UP000028864">
    <property type="component" value="Unassembled WGS sequence"/>
</dbReference>
<evidence type="ECO:0000256" key="4">
    <source>
        <dbReference type="ARBA" id="ARBA00022840"/>
    </source>
</evidence>
<dbReference type="RefSeq" id="WP_036469597.1">
    <property type="nucleotide sequence ID" value="NZ_JAKNRE010000002.1"/>
</dbReference>
<dbReference type="PANTHER" id="PTHR43790:SF9">
    <property type="entry name" value="GALACTOFURANOSE TRANSPORTER ATP-BINDING PROTEIN YTFR"/>
    <property type="match status" value="1"/>
</dbReference>
<keyword evidence="1" id="KW-0813">Transport</keyword>
<evidence type="ECO:0000313" key="6">
    <source>
        <dbReference type="EMBL" id="CDQ42580.1"/>
    </source>
</evidence>
<dbReference type="GO" id="GO:0016887">
    <property type="term" value="F:ATP hydrolysis activity"/>
    <property type="evidence" value="ECO:0007669"/>
    <property type="project" value="InterPro"/>
</dbReference>
<keyword evidence="2" id="KW-0677">Repeat</keyword>
<dbReference type="PANTHER" id="PTHR43790">
    <property type="entry name" value="CARBOHYDRATE TRANSPORT ATP-BINDING PROTEIN MG119-RELATED"/>
    <property type="match status" value="1"/>
</dbReference>
<dbReference type="Gene3D" id="3.40.50.300">
    <property type="entry name" value="P-loop containing nucleotide triphosphate hydrolases"/>
    <property type="match status" value="2"/>
</dbReference>
<evidence type="ECO:0000256" key="3">
    <source>
        <dbReference type="ARBA" id="ARBA00022741"/>
    </source>
</evidence>
<dbReference type="PROSITE" id="PS50893">
    <property type="entry name" value="ABC_TRANSPORTER_2"/>
    <property type="match status" value="2"/>
</dbReference>
<sequence>MSSSDAVVSLRGITKTFAAQVALEHIGVDFAPGTVHALAGMNGSGKSTLVKVLAGVHAPDAGTIEVAGRRFPALTPKLAHELGFRFIHQDPGLFSDRSVADNIAAGARFRHSSRLRVRDGAERSAARRALEELGVTHIDPRTIMRDLSPTERTMVAVARAVQDLWDRIDLRLLVLDEPTASLPEKEATRVQEVVTSIAAKGVAVVYITHDLTTLVGLAQYVTVLRDGCKVGTVESRSIDDRQLATMMAGAEQELRPVVRGPRSTEVVLDCVGLSGGRVGGIDIQLHRGEILGLAGLLGSGRSTTLRLIAGVQERSTGTVELEGAAVVAGRPRAAVERGIALVPEDRRAHAAFNGMSMADNLMMASLPTVASPFRIDRRAERDAAVRLLADYDVRPADPDKRFSLFSGGNQQKAIIARWSRTAPKVLLLDEPTQGVDVHARHQIHDAIRALSDTGMSVIVVSSDFAELAELSDRILILRQGLVKSQIVGERVDEETILHLAGTA</sequence>
<dbReference type="CDD" id="cd03215">
    <property type="entry name" value="ABC_Carb_Monos_II"/>
    <property type="match status" value="1"/>
</dbReference>
<dbReference type="Pfam" id="PF00005">
    <property type="entry name" value="ABC_tran"/>
    <property type="match status" value="2"/>
</dbReference>
<keyword evidence="3" id="KW-0547">Nucleotide-binding</keyword>
<dbReference type="SMART" id="SM00382">
    <property type="entry name" value="AAA"/>
    <property type="match status" value="2"/>
</dbReference>
<feature type="domain" description="ABC transporter" evidence="5">
    <location>
        <begin position="8"/>
        <end position="251"/>
    </location>
</feature>
<dbReference type="InterPro" id="IPR050107">
    <property type="entry name" value="ABC_carbohydrate_import_ATPase"/>
</dbReference>
<dbReference type="InterPro" id="IPR003439">
    <property type="entry name" value="ABC_transporter-like_ATP-bd"/>
</dbReference>
<dbReference type="GO" id="GO:0005524">
    <property type="term" value="F:ATP binding"/>
    <property type="evidence" value="ECO:0007669"/>
    <property type="project" value="UniProtKB-KW"/>
</dbReference>
<dbReference type="CDD" id="cd03216">
    <property type="entry name" value="ABC_Carb_Monos_I"/>
    <property type="match status" value="1"/>
</dbReference>
<evidence type="ECO:0000259" key="5">
    <source>
        <dbReference type="PROSITE" id="PS50893"/>
    </source>
</evidence>
<proteinExistence type="predicted"/>
<evidence type="ECO:0000313" key="7">
    <source>
        <dbReference type="Proteomes" id="UP000028864"/>
    </source>
</evidence>
<evidence type="ECO:0000256" key="1">
    <source>
        <dbReference type="ARBA" id="ARBA00022448"/>
    </source>
</evidence>
<accession>A0AAV2WEM8</accession>
<organism evidence="6 7">
    <name type="scientific">Mycolicibacterium neoaurum</name>
    <name type="common">Mycobacterium neoaurum</name>
    <dbReference type="NCBI Taxonomy" id="1795"/>
    <lineage>
        <taxon>Bacteria</taxon>
        <taxon>Bacillati</taxon>
        <taxon>Actinomycetota</taxon>
        <taxon>Actinomycetes</taxon>
        <taxon>Mycobacteriales</taxon>
        <taxon>Mycobacteriaceae</taxon>
        <taxon>Mycolicibacterium</taxon>
    </lineage>
</organism>